<dbReference type="Pfam" id="PF21374">
    <property type="entry name" value="WsaF_N"/>
    <property type="match status" value="1"/>
</dbReference>
<dbReference type="Pfam" id="PF13489">
    <property type="entry name" value="Methyltransf_23"/>
    <property type="match status" value="1"/>
</dbReference>
<dbReference type="Gene3D" id="3.40.50.2000">
    <property type="entry name" value="Glycogen Phosphorylase B"/>
    <property type="match status" value="1"/>
</dbReference>
<feature type="domain" description="WsaF C-terminal" evidence="3">
    <location>
        <begin position="772"/>
        <end position="909"/>
    </location>
</feature>
<dbReference type="Gene3D" id="3.40.50.150">
    <property type="entry name" value="Vaccinia Virus protein VP39"/>
    <property type="match status" value="1"/>
</dbReference>
<accession>A0A850T873</accession>
<dbReference type="Proteomes" id="UP000553343">
    <property type="component" value="Unassembled WGS sequence"/>
</dbReference>
<dbReference type="AlphaFoldDB" id="A0A850T873"/>
<dbReference type="GO" id="GO:0008168">
    <property type="term" value="F:methyltransferase activity"/>
    <property type="evidence" value="ECO:0007669"/>
    <property type="project" value="UniProtKB-KW"/>
</dbReference>
<dbReference type="Pfam" id="PF22772">
    <property type="entry name" value="WsaF_C"/>
    <property type="match status" value="1"/>
</dbReference>
<dbReference type="Gene3D" id="3.40.50.11090">
    <property type="match status" value="1"/>
</dbReference>
<dbReference type="GO" id="GO:0032259">
    <property type="term" value="P:methylation"/>
    <property type="evidence" value="ECO:0007669"/>
    <property type="project" value="UniProtKB-KW"/>
</dbReference>
<keyword evidence="4" id="KW-0808">Transferase</keyword>
<feature type="domain" description="WsaF N-terminal" evidence="2">
    <location>
        <begin position="572"/>
        <end position="719"/>
    </location>
</feature>
<protein>
    <submittedName>
        <fullName evidence="4">Methyltransferase domain-containing protein</fullName>
    </submittedName>
</protein>
<keyword evidence="1" id="KW-0175">Coiled coil</keyword>
<evidence type="ECO:0000313" key="5">
    <source>
        <dbReference type="Proteomes" id="UP000553343"/>
    </source>
</evidence>
<evidence type="ECO:0000259" key="2">
    <source>
        <dbReference type="Pfam" id="PF21374"/>
    </source>
</evidence>
<dbReference type="SUPFAM" id="SSF53335">
    <property type="entry name" value="S-adenosyl-L-methionine-dependent methyltransferases"/>
    <property type="match status" value="1"/>
</dbReference>
<dbReference type="InterPro" id="IPR029063">
    <property type="entry name" value="SAM-dependent_MTases_sf"/>
</dbReference>
<comment type="caution">
    <text evidence="4">The sequence shown here is derived from an EMBL/GenBank/DDBJ whole genome shotgun (WGS) entry which is preliminary data.</text>
</comment>
<dbReference type="InterPro" id="IPR055050">
    <property type="entry name" value="WsaF_C"/>
</dbReference>
<name>A0A850T873_9BACT</name>
<proteinExistence type="predicted"/>
<dbReference type="EMBL" id="JACADJ010000042">
    <property type="protein sequence ID" value="NWH05662.1"/>
    <property type="molecule type" value="Genomic_DNA"/>
</dbReference>
<keyword evidence="4" id="KW-0489">Methyltransferase</keyword>
<dbReference type="InterPro" id="IPR048510">
    <property type="entry name" value="WsaF_N"/>
</dbReference>
<dbReference type="GO" id="GO:0030247">
    <property type="term" value="F:polysaccharide binding"/>
    <property type="evidence" value="ECO:0007669"/>
    <property type="project" value="InterPro"/>
</dbReference>
<dbReference type="PANTHER" id="PTHR43861:SF6">
    <property type="entry name" value="METHYLTRANSFERASE TYPE 11"/>
    <property type="match status" value="1"/>
</dbReference>
<reference evidence="4 5" key="1">
    <citation type="submission" date="2020-06" db="EMBL/GenBank/DDBJ databases">
        <title>High-quality draft genome of sulfate reducer Desulfobacter latus type strain AcrS2 isolated from marine sediment.</title>
        <authorList>
            <person name="Hoppe M."/>
            <person name="Larsen C.K."/>
            <person name="Marshall I.P.G."/>
            <person name="Schramm A."/>
            <person name="Marietou A.G."/>
        </authorList>
    </citation>
    <scope>NUCLEOTIDE SEQUENCE [LARGE SCALE GENOMIC DNA]</scope>
    <source>
        <strain evidence="4 5">AcRS2</strain>
    </source>
</reference>
<evidence type="ECO:0000259" key="3">
    <source>
        <dbReference type="Pfam" id="PF22772"/>
    </source>
</evidence>
<sequence>MTINNLKYSSLIDINDDKSAHAVILREIKHGSTVLEFGPGPGCMTRYLKEELGCHVSIVEMDETFFPIAEQYSDDALSTDIEDLKWIDYFSEKNFDYVIFADVLEHLKDPWGIIDPSVRLLKDGGSLIVSLPNAAHSAVVLGLIQDQFVLNDTGLLDRTHLRFFTFESAKDLCTHSDLFLCEARATYRAIEQTEVYKNYKNYKNLPEDLVDEVLNKAYGDVFQFIFHMKKKSAEDDTYSEPVIRIAKHNSFEQQMNFIDPMVYWTRPGEKYVPENCIKPLYEIKGHEVDIRVSLARLEGPIMIRLRPCEVTSVIEIRGILSRGNEMQKALPIHQHSGQYFSDNIIIFDDKDPSIIVELDAAEIFSELNFKTRFLSINGIASNEMGLLGGHIKRGAKSGRDNINRLLYELKQFKSSQKVLENELQKKVEEEIRLKNQMSEQREKITHLYNLNRNVLSENNRLQEILSYRIVHYACRLQQVKNKSKWIVVAPFAVVFSPLLLLRVLFRTKRRVSLVLARCKEYLKLLKNKKRLRLELKYPNITKPVGFDQYRVLAYKLRTIPIENLVSENGQMRFNILVPSLDPDIVFGGYISLLHLVRRIFENGYPIRFVVCDDSRMTKRKLIDSWQHKPELVKIFSASEFENIDHHNETFPISAFDNDRFIAYSGWEGLIANQMVQQTTFKKFIFFIQEYEPIFHEENSIRAVLESAYTLPHIPVFNTEILRHHFVKEALGVYSKDYDNSGADSPCTSLVFEHAIADIAPPDQQVLVNRLVRKFLFYARPEGHAGRNLYALGMLALTQAIRDGFFKGAWEFWGIGTFAENYEVKLDKGHKMKIIHRVPQEEYEEFIKGFDVGVSLMMAPHPSILPFEMASAGMVVVTNEYRHRDADVIKRISKNILPCKLSVESIAHTMGQAAEKSKDIEARIEGFGVNWNRNWDEAFSPEFIASLVNEVAPKAEK</sequence>
<gene>
    <name evidence="4" type="ORF">HXW94_11820</name>
</gene>
<feature type="coiled-coil region" evidence="1">
    <location>
        <begin position="409"/>
        <end position="443"/>
    </location>
</feature>
<keyword evidence="5" id="KW-1185">Reference proteome</keyword>
<evidence type="ECO:0000256" key="1">
    <source>
        <dbReference type="SAM" id="Coils"/>
    </source>
</evidence>
<dbReference type="CDD" id="cd02440">
    <property type="entry name" value="AdoMet_MTases"/>
    <property type="match status" value="1"/>
</dbReference>
<dbReference type="PANTHER" id="PTHR43861">
    <property type="entry name" value="TRANS-ACONITATE 2-METHYLTRANSFERASE-RELATED"/>
    <property type="match status" value="1"/>
</dbReference>
<organism evidence="4 5">
    <name type="scientific">Desulfobacter latus</name>
    <dbReference type="NCBI Taxonomy" id="2292"/>
    <lineage>
        <taxon>Bacteria</taxon>
        <taxon>Pseudomonadati</taxon>
        <taxon>Thermodesulfobacteriota</taxon>
        <taxon>Desulfobacteria</taxon>
        <taxon>Desulfobacterales</taxon>
        <taxon>Desulfobacteraceae</taxon>
        <taxon>Desulfobacter</taxon>
    </lineage>
</organism>
<dbReference type="RefSeq" id="WP_178367120.1">
    <property type="nucleotide sequence ID" value="NZ_JACADJ010000042.1"/>
</dbReference>
<evidence type="ECO:0000313" key="4">
    <source>
        <dbReference type="EMBL" id="NWH05662.1"/>
    </source>
</evidence>